<feature type="chain" id="PRO_5005894457" evidence="2">
    <location>
        <begin position="23"/>
        <end position="534"/>
    </location>
</feature>
<sequence length="534" mass="62091">MLYHSNIIVTTIIFLYLPFVSPLTAEERSELQRKMKYYHSSVRPSEKFNMISSINGTFFDIPTEIRVMDIYIEDEKLHIDCTLILNYYDERLQIRELKQNMKIPQEFQLWSPAIYIDGRFLNDYNSFLDPVNGYVSLIYKIKYIKNHCIYLTWKHPFETLTCSIAIETENDEHLSLKIDRDMRSSIKDFSYITNEWPILKIEVTIKSYWQSTIATIYLPSILLFSLGLFAQFKRRKVQVQILTSAIICIVFLHSTKYISSSFRSVLTMQDVWLLGTFIHLVSLLSLDLLLPSKHILYDVDKEDDKVITQASLEVSKRNSINYNARRCNVKFHDQVGERNGEECRDMKSVHFEKSILRNSNSTIRESQRSSYDNINKNETKLDNSSCYHNFSYEGSPSVLKNKFHLEAYPLILANNSLTIHQGKGGNASINSPQQISSGIRRQMLTDIKGQSSLIEIDDTNKRIGKRKITNNVNDPNNTLVSTVKFHRHPPTTSPKFFSIIYTLSEKKKFGVFIVLCMYIIFVLIYTTIVIGILQ</sequence>
<dbReference type="Gene3D" id="2.70.170.10">
    <property type="entry name" value="Neurotransmitter-gated ion-channel ligand-binding domain"/>
    <property type="match status" value="1"/>
</dbReference>
<keyword evidence="3" id="KW-1185">Reference proteome</keyword>
<feature type="transmembrane region" description="Helical" evidence="1">
    <location>
        <begin position="241"/>
        <end position="259"/>
    </location>
</feature>
<reference evidence="4" key="1">
    <citation type="submission" date="2017-02" db="UniProtKB">
        <authorList>
            <consortium name="WormBaseParasite"/>
        </authorList>
    </citation>
    <scope>IDENTIFICATION</scope>
</reference>
<evidence type="ECO:0000313" key="3">
    <source>
        <dbReference type="Proteomes" id="UP000046392"/>
    </source>
</evidence>
<feature type="transmembrane region" description="Helical" evidence="1">
    <location>
        <begin position="271"/>
        <end position="290"/>
    </location>
</feature>
<evidence type="ECO:0000256" key="2">
    <source>
        <dbReference type="SAM" id="SignalP"/>
    </source>
</evidence>
<proteinExistence type="predicted"/>
<dbReference type="AlphaFoldDB" id="A0A0N5BL10"/>
<feature type="transmembrane region" description="Helical" evidence="1">
    <location>
        <begin position="509"/>
        <end position="533"/>
    </location>
</feature>
<protein>
    <submittedName>
        <fullName evidence="4">Neur_chan_LBD domain-containing protein</fullName>
    </submittedName>
</protein>
<dbReference type="GO" id="GO:0016020">
    <property type="term" value="C:membrane"/>
    <property type="evidence" value="ECO:0007669"/>
    <property type="project" value="InterPro"/>
</dbReference>
<organism evidence="3 4">
    <name type="scientific">Strongyloides papillosus</name>
    <name type="common">Intestinal threadworm</name>
    <dbReference type="NCBI Taxonomy" id="174720"/>
    <lineage>
        <taxon>Eukaryota</taxon>
        <taxon>Metazoa</taxon>
        <taxon>Ecdysozoa</taxon>
        <taxon>Nematoda</taxon>
        <taxon>Chromadorea</taxon>
        <taxon>Rhabditida</taxon>
        <taxon>Tylenchina</taxon>
        <taxon>Panagrolaimomorpha</taxon>
        <taxon>Strongyloidoidea</taxon>
        <taxon>Strongyloididae</taxon>
        <taxon>Strongyloides</taxon>
    </lineage>
</organism>
<keyword evidence="1" id="KW-0812">Transmembrane</keyword>
<keyword evidence="1" id="KW-1133">Transmembrane helix</keyword>
<keyword evidence="1" id="KW-0472">Membrane</keyword>
<dbReference type="GO" id="GO:0005230">
    <property type="term" value="F:extracellular ligand-gated monoatomic ion channel activity"/>
    <property type="evidence" value="ECO:0007669"/>
    <property type="project" value="InterPro"/>
</dbReference>
<dbReference type="InterPro" id="IPR036734">
    <property type="entry name" value="Neur_chan_lig-bd_sf"/>
</dbReference>
<feature type="transmembrane region" description="Helical" evidence="1">
    <location>
        <begin position="208"/>
        <end position="229"/>
    </location>
</feature>
<name>A0A0N5BL10_STREA</name>
<dbReference type="WBParaSite" id="SPAL_0000661300.1">
    <property type="protein sequence ID" value="SPAL_0000661300.1"/>
    <property type="gene ID" value="SPAL_0000661300"/>
</dbReference>
<evidence type="ECO:0000256" key="1">
    <source>
        <dbReference type="SAM" id="Phobius"/>
    </source>
</evidence>
<accession>A0A0N5BL10</accession>
<keyword evidence="2" id="KW-0732">Signal</keyword>
<evidence type="ECO:0000313" key="4">
    <source>
        <dbReference type="WBParaSite" id="SPAL_0000661300.1"/>
    </source>
</evidence>
<feature type="signal peptide" evidence="2">
    <location>
        <begin position="1"/>
        <end position="22"/>
    </location>
</feature>
<dbReference type="Proteomes" id="UP000046392">
    <property type="component" value="Unplaced"/>
</dbReference>